<protein>
    <submittedName>
        <fullName evidence="2">Uncharacterized protein</fullName>
    </submittedName>
</protein>
<keyword evidence="1" id="KW-0812">Transmembrane</keyword>
<dbReference type="AlphaFoldDB" id="A0A811KS76"/>
<dbReference type="OrthoDB" id="5865729at2759"/>
<evidence type="ECO:0000313" key="2">
    <source>
        <dbReference type="EMBL" id="CAD5219009.1"/>
    </source>
</evidence>
<dbReference type="Proteomes" id="UP000614601">
    <property type="component" value="Unassembled WGS sequence"/>
</dbReference>
<keyword evidence="1" id="KW-0472">Membrane</keyword>
<feature type="transmembrane region" description="Helical" evidence="1">
    <location>
        <begin position="122"/>
        <end position="139"/>
    </location>
</feature>
<name>A0A811KS76_9BILA</name>
<evidence type="ECO:0000313" key="3">
    <source>
        <dbReference type="Proteomes" id="UP000614601"/>
    </source>
</evidence>
<comment type="caution">
    <text evidence="2">The sequence shown here is derived from an EMBL/GenBank/DDBJ whole genome shotgun (WGS) entry which is preliminary data.</text>
</comment>
<organism evidence="2 3">
    <name type="scientific">Bursaphelenchus okinawaensis</name>
    <dbReference type="NCBI Taxonomy" id="465554"/>
    <lineage>
        <taxon>Eukaryota</taxon>
        <taxon>Metazoa</taxon>
        <taxon>Ecdysozoa</taxon>
        <taxon>Nematoda</taxon>
        <taxon>Chromadorea</taxon>
        <taxon>Rhabditida</taxon>
        <taxon>Tylenchina</taxon>
        <taxon>Tylenchomorpha</taxon>
        <taxon>Aphelenchoidea</taxon>
        <taxon>Aphelenchoididae</taxon>
        <taxon>Bursaphelenchus</taxon>
    </lineage>
</organism>
<reference evidence="2" key="1">
    <citation type="submission" date="2020-09" db="EMBL/GenBank/DDBJ databases">
        <authorList>
            <person name="Kikuchi T."/>
        </authorList>
    </citation>
    <scope>NUCLEOTIDE SEQUENCE</scope>
    <source>
        <strain evidence="2">SH1</strain>
    </source>
</reference>
<feature type="transmembrane region" description="Helical" evidence="1">
    <location>
        <begin position="209"/>
        <end position="227"/>
    </location>
</feature>
<evidence type="ECO:0000256" key="1">
    <source>
        <dbReference type="SAM" id="Phobius"/>
    </source>
</evidence>
<keyword evidence="3" id="KW-1185">Reference proteome</keyword>
<dbReference type="Proteomes" id="UP000783686">
    <property type="component" value="Unassembled WGS sequence"/>
</dbReference>
<feature type="transmembrane region" description="Helical" evidence="1">
    <location>
        <begin position="151"/>
        <end position="172"/>
    </location>
</feature>
<gene>
    <name evidence="2" type="ORF">BOKJ2_LOCUS8219</name>
</gene>
<accession>A0A811KS76</accession>
<dbReference type="EMBL" id="CAJFDH010000004">
    <property type="protein sequence ID" value="CAD5219009.1"/>
    <property type="molecule type" value="Genomic_DNA"/>
</dbReference>
<dbReference type="EMBL" id="CAJFCW020000004">
    <property type="protein sequence ID" value="CAG9112274.1"/>
    <property type="molecule type" value="Genomic_DNA"/>
</dbReference>
<proteinExistence type="predicted"/>
<keyword evidence="1" id="KW-1133">Transmembrane helix</keyword>
<sequence length="279" mass="30908">MNVKEPVDKIVGNTVRQASQNETYKSLTKAGVKWGVTFADKAQNIKLGENEKVDLKKEGWKIMEDIKNDLTDVSPLPVTFDFGYAMRAYLWSVVIMTSKTLGHRLARNSAVHVPLSIVPDNLWFGLVYIVMPACAIYLPPRYTEQQVSLNVRRIVLIILAFTFGLLGEHVWIHYLHFAAISAPSYYYPAVIGATLQVVGPHLANDRKALVGTCVTSAITISLSMALYYEALGIAYIITTCTNAFASAMNLQFLIADLKKGGCGKLTCQQLSCSTYYILI</sequence>
<feature type="transmembrane region" description="Helical" evidence="1">
    <location>
        <begin position="184"/>
        <end position="202"/>
    </location>
</feature>
<feature type="transmembrane region" description="Helical" evidence="1">
    <location>
        <begin position="233"/>
        <end position="254"/>
    </location>
</feature>